<dbReference type="CDD" id="cd07542">
    <property type="entry name" value="P-type_ATPase_cation"/>
    <property type="match status" value="1"/>
</dbReference>
<evidence type="ECO:0000256" key="8">
    <source>
        <dbReference type="ARBA" id="ARBA00022842"/>
    </source>
</evidence>
<reference evidence="17" key="1">
    <citation type="submission" date="2023-10" db="EMBL/GenBank/DDBJ databases">
        <title>Genome assembly of Pristionchus species.</title>
        <authorList>
            <person name="Yoshida K."/>
            <person name="Sommer R.J."/>
        </authorList>
    </citation>
    <scope>NUCLEOTIDE SEQUENCE</scope>
    <source>
        <strain evidence="17">RS5133</strain>
    </source>
</reference>
<comment type="similarity">
    <text evidence="2 13">Belongs to the cation transport ATPase (P-type) (TC 3.A.3) family. Type V subfamily.</text>
</comment>
<dbReference type="InterPro" id="IPR047821">
    <property type="entry name" value="P5B-type_ATPase"/>
</dbReference>
<sequence>MGPPPGHHALLTSGDESLNLYGYRKIRIRTYLFYVLSVLTLGVFRLLCHWKVDWLLHFRARKSSLEDADYILVIDEHQTESIREVRTLRNEKGMAMPRADGSMETVRAMRTFSFRKCVYVWVAERQAFTLPSDLASKMSLGLLHDIADDNECGLSGDEVDRRKATFGPNLIDVKLRPLWLLLFREAISPFYIFQAFSVTVWFLDEYYYYAAVIVIISVTSIMVDVWQIRSQEKKLRAMVHSTEMVAVIRNGGEVVQVSSDELVPGDVMVIPRHGCVLPCDAALLNGTVIVSEAMLTGESVPVTKVAVSVHDSERNLHFDLETHAKHVLFCGTNVLQTRYYAGHHVKAVVLRTAFSTLKGQLVRSIMYPKPIDFRFTRDLFKFVGFLACLAAVGFVFTIVVMMYRQAPAHTIIIRALDIITIVVPPALPAAMSVGIIAANLRLRRKNIFCISPSVINTCGATNVVCFDKTGTLTEDGLDFHRARAVNRRSEGKVPLFSAEAGTLDVALHKELIRAIACCHSLTRIDGVLTGDPLDLILFEQTRWSLTEGGDEMAEDENYDTIQPMLLRPPQSHPTYGGCTVIRQFPFSSSLQRMSVIVQAPQEADSTHDMTLYVKGSPEMIRSLCHPESIPMDFDDVIAGYARHGFRIIAVARTDVEMTYAKAHKVPREEVEHDLELVGVIVLENRIKPQTTGVIQQLTKADIRSIMVTGDNLLTAASVARESGILHPAKKVYALEHTHDKDEHGRTKLTLRLEFDPSDGGENGSGSGVNGNGSIAGNMGIRLLGKNGKDLERASSPVIGAIAARYQMVITGPTFAVLTHEYPELLDLLVCSCAVFARMSPDQKQALIHHLQAIDYTVAMCGDGANDCAALKAAHAGISLSEAEASIAAPFTSKTADISCVPAVIAEGRAALVTSFGVFQYMACYSMTQFMTVLFLYTMPTNLLDLQFLYIDFFLITLVALFFGNTPACKKLSMQAPPTRLLSLPTIISVVGQLVIIFTIQTSVFFWSRAQEWNPGFHQEPDNDQTPSFEGTSLLLVTGFQYITLAVVYSKGAPFRKGLVSNKPLCFVLLLTSIVHLLLCIFPMDWSNSVLSLKPIPSGAPRFYLIGFAIVSGIGCLIFEKLIVTKVYEHVRRSRRAARARRDPSLAATSFERLLLQSGESPTWVHTAVVDPPSSPTREFAAAAAELTTTIDHPYETVDHPVRSHEGIANPQTVVEERA</sequence>
<feature type="domain" description="P5B-type ATPase N-terminal" evidence="16">
    <location>
        <begin position="15"/>
        <end position="121"/>
    </location>
</feature>
<evidence type="ECO:0000256" key="12">
    <source>
        <dbReference type="ARBA" id="ARBA00049360"/>
    </source>
</evidence>
<dbReference type="NCBIfam" id="TIGR01494">
    <property type="entry name" value="ATPase_P-type"/>
    <property type="match status" value="2"/>
</dbReference>
<dbReference type="InterPro" id="IPR023214">
    <property type="entry name" value="HAD_sf"/>
</dbReference>
<dbReference type="InterPro" id="IPR023299">
    <property type="entry name" value="ATPase_P-typ_cyto_dom_N"/>
</dbReference>
<keyword evidence="6 13" id="KW-0547">Nucleotide-binding</keyword>
<dbReference type="SFLD" id="SFLDG00002">
    <property type="entry name" value="C1.7:_P-type_atpase_like"/>
    <property type="match status" value="1"/>
</dbReference>
<feature type="transmembrane region" description="Helical" evidence="13">
    <location>
        <begin position="206"/>
        <end position="226"/>
    </location>
</feature>
<dbReference type="EMBL" id="BTSY01000002">
    <property type="protein sequence ID" value="GMT16500.1"/>
    <property type="molecule type" value="Genomic_DNA"/>
</dbReference>
<evidence type="ECO:0000259" key="14">
    <source>
        <dbReference type="Pfam" id="PF00122"/>
    </source>
</evidence>
<keyword evidence="9 13" id="KW-1278">Translocase</keyword>
<feature type="transmembrane region" description="Helical" evidence="13">
    <location>
        <begin position="980"/>
        <end position="1006"/>
    </location>
</feature>
<dbReference type="Gene3D" id="3.40.1110.10">
    <property type="entry name" value="Calcium-transporting ATPase, cytoplasmic domain N"/>
    <property type="match status" value="1"/>
</dbReference>
<dbReference type="InterPro" id="IPR059000">
    <property type="entry name" value="ATPase_P-type_domA"/>
</dbReference>
<dbReference type="GO" id="GO:0019829">
    <property type="term" value="F:ATPase-coupled monoatomic cation transmembrane transporter activity"/>
    <property type="evidence" value="ECO:0007669"/>
    <property type="project" value="UniProtKB-UniRule"/>
</dbReference>
<dbReference type="Pfam" id="PF00122">
    <property type="entry name" value="E1-E2_ATPase"/>
    <property type="match status" value="1"/>
</dbReference>
<dbReference type="PANTHER" id="PTHR45630">
    <property type="entry name" value="CATION-TRANSPORTING ATPASE-RELATED"/>
    <property type="match status" value="1"/>
</dbReference>
<dbReference type="NCBIfam" id="TIGR01657">
    <property type="entry name" value="P-ATPase-V"/>
    <property type="match status" value="1"/>
</dbReference>
<feature type="transmembrane region" description="Helical" evidence="13">
    <location>
        <begin position="178"/>
        <end position="200"/>
    </location>
</feature>
<dbReference type="PANTHER" id="PTHR45630:SF8">
    <property type="entry name" value="CATION-TRANSPORTING ATPASE"/>
    <property type="match status" value="1"/>
</dbReference>
<dbReference type="SUPFAM" id="SSF81665">
    <property type="entry name" value="Calcium ATPase, transmembrane domain M"/>
    <property type="match status" value="1"/>
</dbReference>
<feature type="domain" description="P-type ATPase A" evidence="14">
    <location>
        <begin position="242"/>
        <end position="365"/>
    </location>
</feature>
<feature type="transmembrane region" description="Helical" evidence="13">
    <location>
        <begin position="31"/>
        <end position="52"/>
    </location>
</feature>
<evidence type="ECO:0000259" key="15">
    <source>
        <dbReference type="Pfam" id="PF00690"/>
    </source>
</evidence>
<dbReference type="PROSITE" id="PS01229">
    <property type="entry name" value="COF_2"/>
    <property type="match status" value="1"/>
</dbReference>
<accession>A0AAV5VF00</accession>
<dbReference type="InterPro" id="IPR047819">
    <property type="entry name" value="P5A-ATPase_N"/>
</dbReference>
<dbReference type="FunFam" id="1.20.1110.10:FF:000023">
    <property type="entry name" value="Cation-transporting ATPase"/>
    <property type="match status" value="1"/>
</dbReference>
<comment type="catalytic activity">
    <reaction evidence="12 13">
        <text>ATP + H2O = ADP + phosphate + H(+)</text>
        <dbReference type="Rhea" id="RHEA:13065"/>
        <dbReference type="ChEBI" id="CHEBI:15377"/>
        <dbReference type="ChEBI" id="CHEBI:15378"/>
        <dbReference type="ChEBI" id="CHEBI:30616"/>
        <dbReference type="ChEBI" id="CHEBI:43474"/>
        <dbReference type="ChEBI" id="CHEBI:456216"/>
    </reaction>
</comment>
<dbReference type="InterPro" id="IPR006544">
    <property type="entry name" value="P-type_TPase_V"/>
</dbReference>
<evidence type="ECO:0000256" key="9">
    <source>
        <dbReference type="ARBA" id="ARBA00022967"/>
    </source>
</evidence>
<keyword evidence="4 13" id="KW-0812">Transmembrane</keyword>
<dbReference type="SFLD" id="SFLDS00003">
    <property type="entry name" value="Haloacid_Dehalogenase"/>
    <property type="match status" value="1"/>
</dbReference>
<evidence type="ECO:0000313" key="18">
    <source>
        <dbReference type="Proteomes" id="UP001432322"/>
    </source>
</evidence>
<dbReference type="GO" id="GO:0006874">
    <property type="term" value="P:intracellular calcium ion homeostasis"/>
    <property type="evidence" value="ECO:0007669"/>
    <property type="project" value="TreeGrafter"/>
</dbReference>
<feature type="transmembrane region" description="Helical" evidence="13">
    <location>
        <begin position="1103"/>
        <end position="1123"/>
    </location>
</feature>
<keyword evidence="8 13" id="KW-0460">Magnesium</keyword>
<keyword evidence="18" id="KW-1185">Reference proteome</keyword>
<dbReference type="PRINTS" id="PR00119">
    <property type="entry name" value="CATATPASE"/>
</dbReference>
<comment type="subcellular location">
    <subcellularLocation>
        <location evidence="1 13">Membrane</location>
        <topology evidence="1 13">Multi-pass membrane protein</topology>
    </subcellularLocation>
</comment>
<keyword evidence="10 13" id="KW-1133">Transmembrane helix</keyword>
<dbReference type="AlphaFoldDB" id="A0AAV5VF00"/>
<feature type="transmembrane region" description="Helical" evidence="13">
    <location>
        <begin position="415"/>
        <end position="438"/>
    </location>
</feature>
<evidence type="ECO:0000256" key="2">
    <source>
        <dbReference type="ARBA" id="ARBA00006000"/>
    </source>
</evidence>
<feature type="transmembrane region" description="Helical" evidence="13">
    <location>
        <begin position="1064"/>
        <end position="1083"/>
    </location>
</feature>
<dbReference type="InterPro" id="IPR018303">
    <property type="entry name" value="ATPase_P-typ_P_site"/>
</dbReference>
<feature type="transmembrane region" description="Helical" evidence="13">
    <location>
        <begin position="379"/>
        <end position="403"/>
    </location>
</feature>
<evidence type="ECO:0000256" key="11">
    <source>
        <dbReference type="ARBA" id="ARBA00023136"/>
    </source>
</evidence>
<dbReference type="GO" id="GO:0016887">
    <property type="term" value="F:ATP hydrolysis activity"/>
    <property type="evidence" value="ECO:0007669"/>
    <property type="project" value="InterPro"/>
</dbReference>
<feature type="transmembrane region" description="Helical" evidence="13">
    <location>
        <begin position="1033"/>
        <end position="1052"/>
    </location>
</feature>
<dbReference type="InterPro" id="IPR008250">
    <property type="entry name" value="ATPase_P-typ_transduc_dom_A_sf"/>
</dbReference>
<comment type="caution">
    <text evidence="17">The sequence shown here is derived from an EMBL/GenBank/DDBJ whole genome shotgun (WGS) entry which is preliminary data.</text>
</comment>
<dbReference type="InterPro" id="IPR044492">
    <property type="entry name" value="P_typ_ATPase_HD_dom"/>
</dbReference>
<dbReference type="PROSITE" id="PS00154">
    <property type="entry name" value="ATPASE_E1_E2"/>
    <property type="match status" value="1"/>
</dbReference>
<keyword evidence="3" id="KW-0597">Phosphoprotein</keyword>
<dbReference type="InterPro" id="IPR036412">
    <property type="entry name" value="HAD-like_sf"/>
</dbReference>
<dbReference type="Gene3D" id="2.70.150.10">
    <property type="entry name" value="Calcium-transporting ATPase, cytoplasmic transduction domain A"/>
    <property type="match status" value="1"/>
</dbReference>
<dbReference type="GO" id="GO:0015203">
    <property type="term" value="F:polyamine transmembrane transporter activity"/>
    <property type="evidence" value="ECO:0007669"/>
    <property type="project" value="TreeGrafter"/>
</dbReference>
<keyword evidence="7 13" id="KW-0067">ATP-binding</keyword>
<dbReference type="InterPro" id="IPR023298">
    <property type="entry name" value="ATPase_P-typ_TM_dom_sf"/>
</dbReference>
<dbReference type="GO" id="GO:0005524">
    <property type="term" value="F:ATP binding"/>
    <property type="evidence" value="ECO:0007669"/>
    <property type="project" value="UniProtKB-UniRule"/>
</dbReference>
<feature type="transmembrane region" description="Helical" evidence="13">
    <location>
        <begin position="917"/>
        <end position="936"/>
    </location>
</feature>
<dbReference type="SUPFAM" id="SSF81660">
    <property type="entry name" value="Metal cation-transporting ATPase, ATP-binding domain N"/>
    <property type="match status" value="1"/>
</dbReference>
<evidence type="ECO:0000256" key="13">
    <source>
        <dbReference type="RuleBase" id="RU362082"/>
    </source>
</evidence>
<dbReference type="EC" id="7.2.2.-" evidence="13"/>
<organism evidence="17 18">
    <name type="scientific">Pristionchus fissidentatus</name>
    <dbReference type="NCBI Taxonomy" id="1538716"/>
    <lineage>
        <taxon>Eukaryota</taxon>
        <taxon>Metazoa</taxon>
        <taxon>Ecdysozoa</taxon>
        <taxon>Nematoda</taxon>
        <taxon>Chromadorea</taxon>
        <taxon>Rhabditida</taxon>
        <taxon>Rhabditina</taxon>
        <taxon>Diplogasteromorpha</taxon>
        <taxon>Diplogasteroidea</taxon>
        <taxon>Neodiplogasteridae</taxon>
        <taxon>Pristionchus</taxon>
    </lineage>
</organism>
<dbReference type="Pfam" id="PF12409">
    <property type="entry name" value="P5-ATPase"/>
    <property type="match status" value="1"/>
</dbReference>
<dbReference type="InterPro" id="IPR001757">
    <property type="entry name" value="P_typ_ATPase"/>
</dbReference>
<dbReference type="GO" id="GO:0046872">
    <property type="term" value="F:metal ion binding"/>
    <property type="evidence" value="ECO:0007669"/>
    <property type="project" value="UniProtKB-UniRule"/>
</dbReference>
<evidence type="ECO:0000256" key="7">
    <source>
        <dbReference type="ARBA" id="ARBA00022840"/>
    </source>
</evidence>
<gene>
    <name evidence="17" type="ORF">PFISCL1PPCAC_7797</name>
</gene>
<evidence type="ECO:0000256" key="5">
    <source>
        <dbReference type="ARBA" id="ARBA00022723"/>
    </source>
</evidence>
<dbReference type="Gene3D" id="3.40.50.1000">
    <property type="entry name" value="HAD superfamily/HAD-like"/>
    <property type="match status" value="1"/>
</dbReference>
<evidence type="ECO:0000256" key="10">
    <source>
        <dbReference type="ARBA" id="ARBA00022989"/>
    </source>
</evidence>
<dbReference type="GO" id="GO:0015662">
    <property type="term" value="F:P-type ion transporter activity"/>
    <property type="evidence" value="ECO:0007669"/>
    <property type="project" value="InterPro"/>
</dbReference>
<feature type="domain" description="Cation-transporting P-type ATPase N-terminal" evidence="15">
    <location>
        <begin position="147"/>
        <end position="201"/>
    </location>
</feature>
<dbReference type="InterPro" id="IPR004014">
    <property type="entry name" value="ATPase_P-typ_cation-transptr_N"/>
</dbReference>
<evidence type="ECO:0000256" key="3">
    <source>
        <dbReference type="ARBA" id="ARBA00022553"/>
    </source>
</evidence>
<dbReference type="SFLD" id="SFLDF00027">
    <property type="entry name" value="p-type_atpase"/>
    <property type="match status" value="1"/>
</dbReference>
<dbReference type="Proteomes" id="UP001432322">
    <property type="component" value="Unassembled WGS sequence"/>
</dbReference>
<keyword evidence="11 13" id="KW-0472">Membrane</keyword>
<dbReference type="SUPFAM" id="SSF81653">
    <property type="entry name" value="Calcium ATPase, transduction domain A"/>
    <property type="match status" value="1"/>
</dbReference>
<evidence type="ECO:0000313" key="17">
    <source>
        <dbReference type="EMBL" id="GMT16500.1"/>
    </source>
</evidence>
<evidence type="ECO:0000256" key="6">
    <source>
        <dbReference type="ARBA" id="ARBA00022741"/>
    </source>
</evidence>
<protein>
    <recommendedName>
        <fullName evidence="13">Cation-transporting ATPase</fullName>
        <ecNumber evidence="13">7.2.2.-</ecNumber>
    </recommendedName>
</protein>
<proteinExistence type="inferred from homology"/>
<dbReference type="Pfam" id="PF00690">
    <property type="entry name" value="Cation_ATPase_N"/>
    <property type="match status" value="1"/>
</dbReference>
<keyword evidence="5 13" id="KW-0479">Metal-binding</keyword>
<evidence type="ECO:0000256" key="1">
    <source>
        <dbReference type="ARBA" id="ARBA00004141"/>
    </source>
</evidence>
<dbReference type="FunFam" id="3.40.50.1000:FF:000068">
    <property type="entry name" value="Cation-transporting ATPase"/>
    <property type="match status" value="1"/>
</dbReference>
<evidence type="ECO:0000259" key="16">
    <source>
        <dbReference type="Pfam" id="PF12409"/>
    </source>
</evidence>
<dbReference type="GO" id="GO:0016020">
    <property type="term" value="C:membrane"/>
    <property type="evidence" value="ECO:0007669"/>
    <property type="project" value="UniProtKB-SubCell"/>
</dbReference>
<dbReference type="SUPFAM" id="SSF56784">
    <property type="entry name" value="HAD-like"/>
    <property type="match status" value="1"/>
</dbReference>
<name>A0AAV5VF00_9BILA</name>
<feature type="transmembrane region" description="Helical" evidence="13">
    <location>
        <begin position="948"/>
        <end position="968"/>
    </location>
</feature>
<dbReference type="Pfam" id="PF13246">
    <property type="entry name" value="Cation_ATPase"/>
    <property type="match status" value="1"/>
</dbReference>
<dbReference type="FunFam" id="3.40.1110.10:FF:000130">
    <property type="entry name" value="Cation-transporting ATPase"/>
    <property type="match status" value="1"/>
</dbReference>
<evidence type="ECO:0000256" key="4">
    <source>
        <dbReference type="ARBA" id="ARBA00022692"/>
    </source>
</evidence>